<evidence type="ECO:0000313" key="2">
    <source>
        <dbReference type="Proteomes" id="UP001177260"/>
    </source>
</evidence>
<dbReference type="Proteomes" id="UP001177260">
    <property type="component" value="Unassembled WGS sequence"/>
</dbReference>
<comment type="caution">
    <text evidence="1">The sequence shown here is derived from an EMBL/GenBank/DDBJ whole genome shotgun (WGS) entry which is preliminary data.</text>
</comment>
<reference evidence="1 2" key="1">
    <citation type="journal article" date="2023" name="ACS Omega">
        <title>Identification of the Neoaspergillic Acid Biosynthesis Gene Cluster by Establishing an In Vitro CRISPR-Ribonucleoprotein Genetic System in Aspergillus melleus.</title>
        <authorList>
            <person name="Yuan B."/>
            <person name="Grau M.F."/>
            <person name="Murata R.M."/>
            <person name="Torok T."/>
            <person name="Venkateswaran K."/>
            <person name="Stajich J.E."/>
            <person name="Wang C.C.C."/>
        </authorList>
    </citation>
    <scope>NUCLEOTIDE SEQUENCE [LARGE SCALE GENOMIC DNA]</scope>
    <source>
        <strain evidence="1 2">IMV 1140</strain>
    </source>
</reference>
<organism evidence="1 2">
    <name type="scientific">Aspergillus melleus</name>
    <dbReference type="NCBI Taxonomy" id="138277"/>
    <lineage>
        <taxon>Eukaryota</taxon>
        <taxon>Fungi</taxon>
        <taxon>Dikarya</taxon>
        <taxon>Ascomycota</taxon>
        <taxon>Pezizomycotina</taxon>
        <taxon>Eurotiomycetes</taxon>
        <taxon>Eurotiomycetidae</taxon>
        <taxon>Eurotiales</taxon>
        <taxon>Aspergillaceae</taxon>
        <taxon>Aspergillus</taxon>
        <taxon>Aspergillus subgen. Circumdati</taxon>
    </lineage>
</organism>
<evidence type="ECO:0000313" key="1">
    <source>
        <dbReference type="EMBL" id="KAK1145685.1"/>
    </source>
</evidence>
<protein>
    <submittedName>
        <fullName evidence="1">Uncharacterized protein</fullName>
    </submittedName>
</protein>
<accession>A0ACC3B5Z1</accession>
<name>A0ACC3B5Z1_9EURO</name>
<keyword evidence="2" id="KW-1185">Reference proteome</keyword>
<gene>
    <name evidence="1" type="ORF">N8T08_003921</name>
</gene>
<dbReference type="EMBL" id="JAOPJF010000022">
    <property type="protein sequence ID" value="KAK1145685.1"/>
    <property type="molecule type" value="Genomic_DNA"/>
</dbReference>
<proteinExistence type="predicted"/>
<sequence>MRQTYLLAGIIALTLDLTLAQPSQNWGPRNFKSLVTFGDSYTDDSRLDYFASHNGSAPPVGWVQPESNASASGGYNWGHFVAQTAHVNRYNYAVSGAVCSNEVAPREFAAINAPFPSVLEYEIPAFLADSKYSRAGKKFLHIPPKETVYAIWIGTNDVGNDAFITDSQVKGKTIPDYIECIYASLDLVYDNGGRYFVLMNLAPLQLAPQYATPENGGVRRSGFWKDKPENTTQVSYRMWEQVATANDVFQYKTPFEVRIARRYPGAKFAVMDTFGLLSHVYENPTDYFHGSVPANVTGFTKQCDENGGNCKLAPSPESYMWYDELHPSERTSEILAQEFVQVVQGESKWAAYWSTGVATNHEAVSNQHFPQRSRREDARPLGQGGSHISLIRDTEQPYSILHDTTRIHSALHNITLVSQSITRVYIPTTTNLFPLDALNPPECHNVQHLHASELITMSTPPSLTSPSRLIAIRPENIAAEILTISVHNRPEPWHPLDYTVSYNGSTIFTVFGHPFTIGQRRTFYDRSGLPLFDLRCRWYTSSILDLKLPGGENSLLTAKLRVAVREPKATITFQNAVLGDLSSRSQGSTDLPMNQQVTMEVHAQDLDNMVQVVVVENRNVASIHRITDPEQLTEGQMPPFRLRPKWEVRIAQGVDISLIAVAVVILGQNAGDIAYNSPGMAFGCLRTTPEEHIHPFMQLCNTMEYHYASYVSQY</sequence>